<feature type="region of interest" description="Disordered" evidence="1">
    <location>
        <begin position="1"/>
        <end position="32"/>
    </location>
</feature>
<evidence type="ECO:0000256" key="1">
    <source>
        <dbReference type="SAM" id="MobiDB-lite"/>
    </source>
</evidence>
<feature type="region of interest" description="Disordered" evidence="1">
    <location>
        <begin position="74"/>
        <end position="243"/>
    </location>
</feature>
<evidence type="ECO:0000313" key="2">
    <source>
        <dbReference type="EMBL" id="MDQ1032734.1"/>
    </source>
</evidence>
<organism evidence="2 3">
    <name type="scientific">Streptomyces umbrinus</name>
    <dbReference type="NCBI Taxonomy" id="67370"/>
    <lineage>
        <taxon>Bacteria</taxon>
        <taxon>Bacillati</taxon>
        <taxon>Actinomycetota</taxon>
        <taxon>Actinomycetes</taxon>
        <taxon>Kitasatosporales</taxon>
        <taxon>Streptomycetaceae</taxon>
        <taxon>Streptomyces</taxon>
        <taxon>Streptomyces phaeochromogenes group</taxon>
    </lineage>
</organism>
<accession>A0ABU0TA96</accession>
<name>A0ABU0TA96_9ACTN</name>
<feature type="compositionally biased region" description="Basic residues" evidence="1">
    <location>
        <begin position="95"/>
        <end position="107"/>
    </location>
</feature>
<feature type="compositionally biased region" description="Polar residues" evidence="1">
    <location>
        <begin position="234"/>
        <end position="243"/>
    </location>
</feature>
<protein>
    <submittedName>
        <fullName evidence="2">Uncharacterized protein</fullName>
    </submittedName>
</protein>
<proteinExistence type="predicted"/>
<keyword evidence="3" id="KW-1185">Reference proteome</keyword>
<sequence>MRRPALAQSMAPDIELPEGAGAQPEPESVVAVRSAQQTGTAWSVTVAAQYADGAVRYFAIPVVADSGDASFTVSGDGRPGARRGSNLAVHGDRPGRRRSVGHGRGVPRRVSDGRRVRSTAIPLPAWNCRPSPPPRTRHSPSSRSSPPTRKRPPSPSPQTERGRARVMVQVEARETRRTVDGGYAATGCGPADFSGQGGSSGSISAHMSSSTIHGRVLTSSRTEESSHRSRRTRALQQDQVTSS</sequence>
<feature type="compositionally biased region" description="Low complexity" evidence="1">
    <location>
        <begin position="201"/>
        <end position="210"/>
    </location>
</feature>
<comment type="caution">
    <text evidence="2">The sequence shown here is derived from an EMBL/GenBank/DDBJ whole genome shotgun (WGS) entry which is preliminary data.</text>
</comment>
<gene>
    <name evidence="2" type="ORF">QF035_010316</name>
</gene>
<reference evidence="2 3" key="1">
    <citation type="submission" date="2023-07" db="EMBL/GenBank/DDBJ databases">
        <title>Comparative genomics of wheat-associated soil bacteria to identify genetic determinants of phenazine resistance.</title>
        <authorList>
            <person name="Mouncey N."/>
        </authorList>
    </citation>
    <scope>NUCLEOTIDE SEQUENCE [LARGE SCALE GENOMIC DNA]</scope>
    <source>
        <strain evidence="2 3">V2I4</strain>
    </source>
</reference>
<dbReference type="EMBL" id="JAUSZI010000002">
    <property type="protein sequence ID" value="MDQ1032734.1"/>
    <property type="molecule type" value="Genomic_DNA"/>
</dbReference>
<dbReference type="Proteomes" id="UP001230328">
    <property type="component" value="Unassembled WGS sequence"/>
</dbReference>
<evidence type="ECO:0000313" key="3">
    <source>
        <dbReference type="Proteomes" id="UP001230328"/>
    </source>
</evidence>